<name>A0A8T5UQ93_9EURY</name>
<dbReference type="AlphaFoldDB" id="A0A8T5UQ93"/>
<protein>
    <submittedName>
        <fullName evidence="1">Uncharacterized protein</fullName>
    </submittedName>
</protein>
<keyword evidence="2" id="KW-1185">Reference proteome</keyword>
<proteinExistence type="predicted"/>
<evidence type="ECO:0000313" key="2">
    <source>
        <dbReference type="Proteomes" id="UP000825933"/>
    </source>
</evidence>
<evidence type="ECO:0000313" key="1">
    <source>
        <dbReference type="EMBL" id="MBZ2165958.1"/>
    </source>
</evidence>
<dbReference type="EMBL" id="JAIOUQ010000009">
    <property type="protein sequence ID" value="MBZ2165958.1"/>
    <property type="molecule type" value="Genomic_DNA"/>
</dbReference>
<dbReference type="Proteomes" id="UP000825933">
    <property type="component" value="Unassembled WGS sequence"/>
</dbReference>
<dbReference type="RefSeq" id="WP_223791553.1">
    <property type="nucleotide sequence ID" value="NZ_JAIOUQ010000009.1"/>
</dbReference>
<reference evidence="2" key="1">
    <citation type="journal article" date="2022" name="Microbiol. Resour. Announc.">
        <title>Draft Genome Sequence of a Methanogenic Archaeon from West Spitsbergen Permafrost.</title>
        <authorList>
            <person name="Trubitsyn V."/>
            <person name="Rivkina E."/>
            <person name="Shcherbakova V."/>
        </authorList>
    </citation>
    <scope>NUCLEOTIDE SEQUENCE [LARGE SCALE GENOMIC DNA]</scope>
    <source>
        <strain evidence="2">VT</strain>
    </source>
</reference>
<gene>
    <name evidence="1" type="ORF">K8N75_07905</name>
</gene>
<sequence length="70" mass="8078">MAKEKVEKFEMRIPPGVTGQIIANVMENYNLEVKQTDAGPVFQGEIKDLEDARDYIVKALNERIQELEKR</sequence>
<organism evidence="1 2">
    <name type="scientific">Methanobacterium spitsbergense</name>
    <dbReference type="NCBI Taxonomy" id="2874285"/>
    <lineage>
        <taxon>Archaea</taxon>
        <taxon>Methanobacteriati</taxon>
        <taxon>Methanobacteriota</taxon>
        <taxon>Methanomada group</taxon>
        <taxon>Methanobacteria</taxon>
        <taxon>Methanobacteriales</taxon>
        <taxon>Methanobacteriaceae</taxon>
        <taxon>Methanobacterium</taxon>
    </lineage>
</organism>
<comment type="caution">
    <text evidence="1">The sequence shown here is derived from an EMBL/GenBank/DDBJ whole genome shotgun (WGS) entry which is preliminary data.</text>
</comment>
<accession>A0A8T5UQ93</accession>